<proteinExistence type="predicted"/>
<dbReference type="InterPro" id="IPR013653">
    <property type="entry name" value="GCN5-like_dom"/>
</dbReference>
<organism evidence="2 3">
    <name type="scientific">Anopheles atroparvus</name>
    <name type="common">European mosquito</name>
    <dbReference type="NCBI Taxonomy" id="41427"/>
    <lineage>
        <taxon>Eukaryota</taxon>
        <taxon>Metazoa</taxon>
        <taxon>Ecdysozoa</taxon>
        <taxon>Arthropoda</taxon>
        <taxon>Hexapoda</taxon>
        <taxon>Insecta</taxon>
        <taxon>Pterygota</taxon>
        <taxon>Neoptera</taxon>
        <taxon>Endopterygota</taxon>
        <taxon>Diptera</taxon>
        <taxon>Nematocera</taxon>
        <taxon>Culicoidea</taxon>
        <taxon>Culicidae</taxon>
        <taxon>Anophelinae</taxon>
        <taxon>Anopheles</taxon>
    </lineage>
</organism>
<dbReference type="AlphaFoldDB" id="A0AAG5DPW6"/>
<dbReference type="SUPFAM" id="SSF55729">
    <property type="entry name" value="Acyl-CoA N-acyltransferases (Nat)"/>
    <property type="match status" value="1"/>
</dbReference>
<dbReference type="EnsemblMetazoa" id="ENSAATROPT014644">
    <property type="protein sequence ID" value="ENSAATROPP013337"/>
    <property type="gene ID" value="ENSAATROPG011883"/>
</dbReference>
<feature type="domain" description="N-acetyltransferase" evidence="1">
    <location>
        <begin position="168"/>
        <end position="293"/>
    </location>
</feature>
<dbReference type="GO" id="GO:0016747">
    <property type="term" value="F:acyltransferase activity, transferring groups other than amino-acyl groups"/>
    <property type="evidence" value="ECO:0007669"/>
    <property type="project" value="InterPro"/>
</dbReference>
<dbReference type="InterPro" id="IPR053225">
    <property type="entry name" value="Acyl-CoA_N-acyltransferase"/>
</dbReference>
<protein>
    <recommendedName>
        <fullName evidence="1">N-acetyltransferase domain-containing protein</fullName>
    </recommendedName>
</protein>
<dbReference type="InterPro" id="IPR000182">
    <property type="entry name" value="GNAT_dom"/>
</dbReference>
<dbReference type="PROSITE" id="PS51186">
    <property type="entry name" value="GNAT"/>
    <property type="match status" value="1"/>
</dbReference>
<name>A0AAG5DPW6_ANOAO</name>
<evidence type="ECO:0000313" key="3">
    <source>
        <dbReference type="Proteomes" id="UP000075880"/>
    </source>
</evidence>
<dbReference type="Gene3D" id="3.40.630.30">
    <property type="match status" value="2"/>
</dbReference>
<reference evidence="2" key="1">
    <citation type="submission" date="2024-04" db="UniProtKB">
        <authorList>
            <consortium name="EnsemblMetazoa"/>
        </authorList>
    </citation>
    <scope>IDENTIFICATION</scope>
    <source>
        <strain evidence="2">EBRO</strain>
    </source>
</reference>
<evidence type="ECO:0000313" key="2">
    <source>
        <dbReference type="EnsemblMetazoa" id="ENSAATROPP013337"/>
    </source>
</evidence>
<dbReference type="Pfam" id="PF18713">
    <property type="entry name" value="DUF5645"/>
    <property type="match status" value="1"/>
</dbReference>
<evidence type="ECO:0000259" key="1">
    <source>
        <dbReference type="PROSITE" id="PS51186"/>
    </source>
</evidence>
<dbReference type="Pfam" id="PF08445">
    <property type="entry name" value="FR47"/>
    <property type="match status" value="1"/>
</dbReference>
<dbReference type="InterPro" id="IPR041506">
    <property type="entry name" value="DUF5645"/>
</dbReference>
<keyword evidence="3" id="KW-1185">Reference proteome</keyword>
<dbReference type="InterPro" id="IPR016181">
    <property type="entry name" value="Acyl_CoA_acyltransferase"/>
</dbReference>
<dbReference type="PANTHER" id="PTHR20958:SF6">
    <property type="entry name" value="GLYCINE N-ACYLTRANSFERASE-LIKE PROTEIN"/>
    <property type="match status" value="1"/>
</dbReference>
<accession>A0AAG5DPW6</accession>
<dbReference type="PANTHER" id="PTHR20958">
    <property type="entry name" value="GLYCINE N-ACYLTRANSFERASE-LIKE PROTEIN"/>
    <property type="match status" value="1"/>
</dbReference>
<sequence>MDTVIESLRPATPEEIEQLLNTYQQLLPASVQFVSLLQNIVRMRATLHGALLKEASDRFRKTIYIPNQPKSTQFATFLAISPDEDIHVMVNTLEQPPTELEDAIRNSNYIKWHLKPLFVIGGENGIRESVHKIATERNLPMELISDCINYWIPREKAANICYDIPDDVELRSLQVEHAKILDDWWPFRYATSQRYYESVIQHNGSLGLFDKTDGQLVACVIKNDHDGIGHLYTIPERNNRGYGTTLAKAMTRLIAKEHKQHVHAFISRTNTRSIKLFEKLGFIPVNQIQWHQI</sequence>
<dbReference type="Proteomes" id="UP000075880">
    <property type="component" value="Unassembled WGS sequence"/>
</dbReference>